<dbReference type="NCBIfam" id="NF004767">
    <property type="entry name" value="PRK06105.1"/>
    <property type="match status" value="1"/>
</dbReference>
<dbReference type="PANTHER" id="PTHR42684">
    <property type="entry name" value="ADENOSYLMETHIONINE-8-AMINO-7-OXONONANOATE AMINOTRANSFERASE"/>
    <property type="match status" value="1"/>
</dbReference>
<proteinExistence type="inferred from homology"/>
<dbReference type="InterPro" id="IPR049704">
    <property type="entry name" value="Aminotrans_3_PPA_site"/>
</dbReference>
<dbReference type="Gene3D" id="3.40.640.10">
    <property type="entry name" value="Type I PLP-dependent aspartate aminotransferase-like (Major domain)"/>
    <property type="match status" value="1"/>
</dbReference>
<dbReference type="InterPro" id="IPR015421">
    <property type="entry name" value="PyrdxlP-dep_Trfase_major"/>
</dbReference>
<dbReference type="InterPro" id="IPR015424">
    <property type="entry name" value="PyrdxlP-dep_Trfase"/>
</dbReference>
<dbReference type="Pfam" id="PF00202">
    <property type="entry name" value="Aminotran_3"/>
    <property type="match status" value="1"/>
</dbReference>
<dbReference type="InterPro" id="IPR015422">
    <property type="entry name" value="PyrdxlP-dep_Trfase_small"/>
</dbReference>
<sequence length="441" mass="47787">MEKAILYPFTDLARQQREGSLRIVRGDGVRVYDEDGRAYLEGTSGLWCVSLGFSENRLAGAADRQLRTLPYYQLFNQRTHGVAERLAERLLELVPAPLSAVFFGNSGSEANDTAVKLVWYYNNARGRPEKKKIIAHRLGYHGSTIATASLTGLSLNHTDFDLPLPWVRHVTCPHHYHNARPGEGEEEFARRLAGELDALIEAEGPETVAAFITEPVLGGGGVIVPPRGYFEEVQRVLHKHDVLLVADEVICGFGRTGAMFGSGTFGLRPDVMTFAKALSSAYLPISATVVSDEIAEAIVPRTALRGGLGHGFTTGGHPVCCAVALETLDIYAERDIVGHVREVAPVLQDGLRRFADHPLVGEVRGVGLIAGVELTEPGERLVRHAMRRGALLRPLGNTISFCPPLISTAGELTELVGIFGDALEDLSRELPNAVHPSAARA</sequence>
<name>A0ABP8VHL2_9PSEU</name>
<dbReference type="RefSeq" id="WP_346056047.1">
    <property type="nucleotide sequence ID" value="NZ_BAABIB010000134.1"/>
</dbReference>
<evidence type="ECO:0000313" key="7">
    <source>
        <dbReference type="Proteomes" id="UP001500192"/>
    </source>
</evidence>
<keyword evidence="3 5" id="KW-0663">Pyridoxal phosphate</keyword>
<evidence type="ECO:0000256" key="5">
    <source>
        <dbReference type="RuleBase" id="RU003560"/>
    </source>
</evidence>
<dbReference type="PROSITE" id="PS00600">
    <property type="entry name" value="AA_TRANSFER_CLASS_3"/>
    <property type="match status" value="1"/>
</dbReference>
<keyword evidence="4" id="KW-0045">Antibiotic biosynthesis</keyword>
<dbReference type="CDD" id="cd00610">
    <property type="entry name" value="OAT_like"/>
    <property type="match status" value="1"/>
</dbReference>
<evidence type="ECO:0000313" key="6">
    <source>
        <dbReference type="EMBL" id="GAA4663815.1"/>
    </source>
</evidence>
<dbReference type="EMBL" id="BAABIB010000134">
    <property type="protein sequence ID" value="GAA4663815.1"/>
    <property type="molecule type" value="Genomic_DNA"/>
</dbReference>
<dbReference type="PANTHER" id="PTHR42684:SF3">
    <property type="entry name" value="ADENOSYLMETHIONINE-8-AMINO-7-OXONONANOATE AMINOTRANSFERASE"/>
    <property type="match status" value="1"/>
</dbReference>
<comment type="similarity">
    <text evidence="5">Belongs to the class-III pyridoxal-phosphate-dependent aminotransferase family.</text>
</comment>
<dbReference type="SUPFAM" id="SSF53383">
    <property type="entry name" value="PLP-dependent transferases"/>
    <property type="match status" value="1"/>
</dbReference>
<organism evidence="6 7">
    <name type="scientific">Amycolatopsis dongchuanensis</name>
    <dbReference type="NCBI Taxonomy" id="1070866"/>
    <lineage>
        <taxon>Bacteria</taxon>
        <taxon>Bacillati</taxon>
        <taxon>Actinomycetota</taxon>
        <taxon>Actinomycetes</taxon>
        <taxon>Pseudonocardiales</taxon>
        <taxon>Pseudonocardiaceae</taxon>
        <taxon>Amycolatopsis</taxon>
    </lineage>
</organism>
<dbReference type="GO" id="GO:0008483">
    <property type="term" value="F:transaminase activity"/>
    <property type="evidence" value="ECO:0007669"/>
    <property type="project" value="UniProtKB-KW"/>
</dbReference>
<keyword evidence="7" id="KW-1185">Reference proteome</keyword>
<comment type="caution">
    <text evidence="6">The sequence shown here is derived from an EMBL/GenBank/DDBJ whole genome shotgun (WGS) entry which is preliminary data.</text>
</comment>
<keyword evidence="2" id="KW-0808">Transferase</keyword>
<dbReference type="InterPro" id="IPR005814">
    <property type="entry name" value="Aminotrans_3"/>
</dbReference>
<dbReference type="Gene3D" id="3.90.1150.10">
    <property type="entry name" value="Aspartate Aminotransferase, domain 1"/>
    <property type="match status" value="1"/>
</dbReference>
<evidence type="ECO:0000256" key="1">
    <source>
        <dbReference type="ARBA" id="ARBA00022576"/>
    </source>
</evidence>
<evidence type="ECO:0000256" key="3">
    <source>
        <dbReference type="ARBA" id="ARBA00022898"/>
    </source>
</evidence>
<evidence type="ECO:0000256" key="2">
    <source>
        <dbReference type="ARBA" id="ARBA00022679"/>
    </source>
</evidence>
<keyword evidence="1 6" id="KW-0032">Aminotransferase</keyword>
<dbReference type="PIRSF" id="PIRSF000521">
    <property type="entry name" value="Transaminase_4ab_Lys_Orn"/>
    <property type="match status" value="1"/>
</dbReference>
<accession>A0ABP8VHL2</accession>
<dbReference type="Proteomes" id="UP001500192">
    <property type="component" value="Unassembled WGS sequence"/>
</dbReference>
<gene>
    <name evidence="6" type="ORF">GCM10023214_65780</name>
</gene>
<protein>
    <submittedName>
        <fullName evidence="6">Aspartate aminotransferase family protein</fullName>
    </submittedName>
</protein>
<reference evidence="7" key="1">
    <citation type="journal article" date="2019" name="Int. J. Syst. Evol. Microbiol.">
        <title>The Global Catalogue of Microorganisms (GCM) 10K type strain sequencing project: providing services to taxonomists for standard genome sequencing and annotation.</title>
        <authorList>
            <consortium name="The Broad Institute Genomics Platform"/>
            <consortium name="The Broad Institute Genome Sequencing Center for Infectious Disease"/>
            <person name="Wu L."/>
            <person name="Ma J."/>
        </authorList>
    </citation>
    <scope>NUCLEOTIDE SEQUENCE [LARGE SCALE GENOMIC DNA]</scope>
    <source>
        <strain evidence="7">JCM 18054</strain>
    </source>
</reference>
<evidence type="ECO:0000256" key="4">
    <source>
        <dbReference type="ARBA" id="ARBA00023194"/>
    </source>
</evidence>